<evidence type="ECO:0000256" key="2">
    <source>
        <dbReference type="ARBA" id="ARBA00022729"/>
    </source>
</evidence>
<evidence type="ECO:0000256" key="4">
    <source>
        <dbReference type="ARBA" id="ARBA00023139"/>
    </source>
</evidence>
<name>A0ABY6N2W6_9ALTE</name>
<dbReference type="RefSeq" id="WP_265047943.1">
    <property type="nucleotide sequence ID" value="NZ_CP100390.1"/>
</dbReference>
<evidence type="ECO:0000256" key="3">
    <source>
        <dbReference type="ARBA" id="ARBA00023136"/>
    </source>
</evidence>
<reference evidence="8" key="1">
    <citation type="submission" date="2022-06" db="EMBL/GenBank/DDBJ databases">
        <title>Alkalimarinus sp. nov., isolated from gut of a Alitta virens.</title>
        <authorList>
            <person name="Yang A.I."/>
            <person name="Shin N.-R."/>
        </authorList>
    </citation>
    <scope>NUCLEOTIDE SEQUENCE</scope>
    <source>
        <strain evidence="8">A2M4</strain>
    </source>
</reference>
<protein>
    <submittedName>
        <fullName evidence="8">Lipoprotein</fullName>
    </submittedName>
</protein>
<dbReference type="InterPro" id="IPR032831">
    <property type="entry name" value="LptM_cons"/>
</dbReference>
<comment type="subcellular location">
    <subcellularLocation>
        <location evidence="1">Cell outer membrane</location>
        <topology evidence="1">Lipid-anchor</topology>
    </subcellularLocation>
</comment>
<evidence type="ECO:0000313" key="8">
    <source>
        <dbReference type="EMBL" id="UZE96458.1"/>
    </source>
</evidence>
<dbReference type="PROSITE" id="PS51257">
    <property type="entry name" value="PROKAR_LIPOPROTEIN"/>
    <property type="match status" value="1"/>
</dbReference>
<evidence type="ECO:0000256" key="5">
    <source>
        <dbReference type="ARBA" id="ARBA00023237"/>
    </source>
</evidence>
<organism evidence="8 9">
    <name type="scientific">Alkalimarinus alittae</name>
    <dbReference type="NCBI Taxonomy" id="2961619"/>
    <lineage>
        <taxon>Bacteria</taxon>
        <taxon>Pseudomonadati</taxon>
        <taxon>Pseudomonadota</taxon>
        <taxon>Gammaproteobacteria</taxon>
        <taxon>Alteromonadales</taxon>
        <taxon>Alteromonadaceae</taxon>
        <taxon>Alkalimarinus</taxon>
    </lineage>
</organism>
<keyword evidence="2" id="KW-0732">Signal</keyword>
<keyword evidence="3" id="KW-0472">Membrane</keyword>
<keyword evidence="9" id="KW-1185">Reference proteome</keyword>
<evidence type="ECO:0000256" key="1">
    <source>
        <dbReference type="ARBA" id="ARBA00004459"/>
    </source>
</evidence>
<gene>
    <name evidence="8" type="ORF">NKI27_01545</name>
</gene>
<keyword evidence="4" id="KW-0564">Palmitate</keyword>
<accession>A0ABY6N2W6</accession>
<dbReference type="NCBIfam" id="NF047847">
    <property type="entry name" value="SS_mature_LptM"/>
    <property type="match status" value="1"/>
</dbReference>
<keyword evidence="6 8" id="KW-0449">Lipoprotein</keyword>
<feature type="region of interest" description="Disordered" evidence="7">
    <location>
        <begin position="43"/>
        <end position="72"/>
    </location>
</feature>
<keyword evidence="5" id="KW-0998">Cell outer membrane</keyword>
<dbReference type="EMBL" id="CP100390">
    <property type="protein sequence ID" value="UZE96458.1"/>
    <property type="molecule type" value="Genomic_DNA"/>
</dbReference>
<dbReference type="Proteomes" id="UP001163739">
    <property type="component" value="Chromosome"/>
</dbReference>
<proteinExistence type="predicted"/>
<evidence type="ECO:0000256" key="6">
    <source>
        <dbReference type="ARBA" id="ARBA00023288"/>
    </source>
</evidence>
<evidence type="ECO:0000256" key="7">
    <source>
        <dbReference type="SAM" id="MobiDB-lite"/>
    </source>
</evidence>
<sequence>MLKRFSILTQILGVTLLGSSMLVGCGQKGPLYLPVENEPTELSTVQVSQQTENATEVDQATKVTQGDSSTAD</sequence>
<dbReference type="Pfam" id="PF13627">
    <property type="entry name" value="LptM_cons"/>
    <property type="match status" value="1"/>
</dbReference>
<evidence type="ECO:0000313" key="9">
    <source>
        <dbReference type="Proteomes" id="UP001163739"/>
    </source>
</evidence>